<gene>
    <name evidence="6" type="ORF">FIV01_07695</name>
</gene>
<evidence type="ECO:0000256" key="3">
    <source>
        <dbReference type="ARBA" id="ARBA00022691"/>
    </source>
</evidence>
<evidence type="ECO:0000313" key="6">
    <source>
        <dbReference type="EMBL" id="QFT26309.1"/>
    </source>
</evidence>
<evidence type="ECO:0000259" key="5">
    <source>
        <dbReference type="SMART" id="SM01144"/>
    </source>
</evidence>
<evidence type="ECO:0000256" key="2">
    <source>
        <dbReference type="ARBA" id="ARBA00022679"/>
    </source>
</evidence>
<name>A0A5P9CIZ0_9VIBR</name>
<protein>
    <recommendedName>
        <fullName evidence="1">tRNA-uridine aminocarboxypropyltransferase</fullName>
        <ecNumber evidence="1">2.5.1.25</ecNumber>
    </recommendedName>
</protein>
<dbReference type="GO" id="GO:0016432">
    <property type="term" value="F:tRNA-uridine aminocarboxypropyltransferase activity"/>
    <property type="evidence" value="ECO:0007669"/>
    <property type="project" value="UniProtKB-EC"/>
</dbReference>
<dbReference type="EC" id="2.5.1.25" evidence="1"/>
<dbReference type="PANTHER" id="PTHR21392">
    <property type="entry name" value="TRNA-URIDINE AMINOCARBOXYPROPYLTRANSFERASE 2"/>
    <property type="match status" value="1"/>
</dbReference>
<evidence type="ECO:0000256" key="4">
    <source>
        <dbReference type="ARBA" id="ARBA00022694"/>
    </source>
</evidence>
<feature type="domain" description="DTW" evidence="5">
    <location>
        <begin position="27"/>
        <end position="224"/>
    </location>
</feature>
<dbReference type="InterPro" id="IPR039262">
    <property type="entry name" value="DTWD2/TAPT"/>
</dbReference>
<evidence type="ECO:0000313" key="7">
    <source>
        <dbReference type="Proteomes" id="UP000326936"/>
    </source>
</evidence>
<evidence type="ECO:0000256" key="1">
    <source>
        <dbReference type="ARBA" id="ARBA00012386"/>
    </source>
</evidence>
<proteinExistence type="predicted"/>
<keyword evidence="2" id="KW-0808">Transferase</keyword>
<dbReference type="EMBL" id="CP045350">
    <property type="protein sequence ID" value="QFT26309.1"/>
    <property type="molecule type" value="Genomic_DNA"/>
</dbReference>
<dbReference type="InterPro" id="IPR005636">
    <property type="entry name" value="DTW"/>
</dbReference>
<dbReference type="RefSeq" id="WP_152430470.1">
    <property type="nucleotide sequence ID" value="NZ_CBCSDK010000004.1"/>
</dbReference>
<keyword evidence="4" id="KW-0819">tRNA processing</keyword>
<dbReference type="Proteomes" id="UP000326936">
    <property type="component" value="Chromosome"/>
</dbReference>
<sequence length="244" mass="28419">MRIHAYHHLYEQRLLSSTRAYQARGSKVKRCSFCQVEHTLCLCPYQPNVDTDVAVLLLFSSNEVFKPSNTGRLILDTVKEGYAYQWSRTEPNQEMLDLLINPLYQPLVVFPQDYVESKYRIIRDENIGQLSDNKRKPLLIFLDGSWREARRMFRKSPYLDNLPVLSISPQSLSQYVMRRSDNDQHLATAEVASVVLEQLGEHSAARTLAVWFDAFKESYLMSKSQTKSDIQRPKLQYYLSDENV</sequence>
<keyword evidence="7" id="KW-1185">Reference proteome</keyword>
<dbReference type="OrthoDB" id="370626at2"/>
<dbReference type="GO" id="GO:0008033">
    <property type="term" value="P:tRNA processing"/>
    <property type="evidence" value="ECO:0007669"/>
    <property type="project" value="UniProtKB-KW"/>
</dbReference>
<dbReference type="Pfam" id="PF03942">
    <property type="entry name" value="DTW"/>
    <property type="match status" value="1"/>
</dbReference>
<reference evidence="6 7" key="1">
    <citation type="submission" date="2019-10" db="EMBL/GenBank/DDBJ databases">
        <title>Complete genome sequence of Vibrio sp. strain THAF100, isolated from non-filtered water from the water column of tank 6 of a marine aquarium containing stony-coral fragments. Water maintained at 26 degree C.</title>
        <authorList>
            <person name="Ruckert C."/>
            <person name="Franco A."/>
            <person name="Kalinowski J."/>
            <person name="Glaeser S."/>
        </authorList>
    </citation>
    <scope>NUCLEOTIDE SEQUENCE [LARGE SCALE GENOMIC DNA]</scope>
    <source>
        <strain evidence="6 7">THAF100</strain>
    </source>
</reference>
<organism evidence="6 7">
    <name type="scientific">Vibrio aquimaris</name>
    <dbReference type="NCBI Taxonomy" id="2587862"/>
    <lineage>
        <taxon>Bacteria</taxon>
        <taxon>Pseudomonadati</taxon>
        <taxon>Pseudomonadota</taxon>
        <taxon>Gammaproteobacteria</taxon>
        <taxon>Vibrionales</taxon>
        <taxon>Vibrionaceae</taxon>
        <taxon>Vibrio</taxon>
    </lineage>
</organism>
<dbReference type="PANTHER" id="PTHR21392:SF1">
    <property type="entry name" value="TRNA-URIDINE AMINOCARBOXYPROPYLTRANSFERASE"/>
    <property type="match status" value="1"/>
</dbReference>
<keyword evidence="3" id="KW-0949">S-adenosyl-L-methionine</keyword>
<accession>A0A5P9CIZ0</accession>
<dbReference type="KEGG" id="vaq:FIV01_07695"/>
<dbReference type="AlphaFoldDB" id="A0A5P9CIZ0"/>
<dbReference type="SMART" id="SM01144">
    <property type="entry name" value="DTW"/>
    <property type="match status" value="1"/>
</dbReference>